<dbReference type="Pfam" id="PF00392">
    <property type="entry name" value="GntR"/>
    <property type="match status" value="1"/>
</dbReference>
<keyword evidence="3" id="KW-0804">Transcription</keyword>
<name>A0ABS5FVF8_9BRAD</name>
<dbReference type="SUPFAM" id="SSF46785">
    <property type="entry name" value="Winged helix' DNA-binding domain"/>
    <property type="match status" value="1"/>
</dbReference>
<dbReference type="Gene3D" id="1.20.120.530">
    <property type="entry name" value="GntR ligand-binding domain-like"/>
    <property type="match status" value="1"/>
</dbReference>
<dbReference type="EMBL" id="JAFCJH010000061">
    <property type="protein sequence ID" value="MBR0800758.1"/>
    <property type="molecule type" value="Genomic_DNA"/>
</dbReference>
<organism evidence="5 6">
    <name type="scientific">Bradyrhizobium jicamae</name>
    <dbReference type="NCBI Taxonomy" id="280332"/>
    <lineage>
        <taxon>Bacteria</taxon>
        <taxon>Pseudomonadati</taxon>
        <taxon>Pseudomonadota</taxon>
        <taxon>Alphaproteobacteria</taxon>
        <taxon>Hyphomicrobiales</taxon>
        <taxon>Nitrobacteraceae</taxon>
        <taxon>Bradyrhizobium</taxon>
    </lineage>
</organism>
<keyword evidence="6" id="KW-1185">Reference proteome</keyword>
<dbReference type="Proteomes" id="UP001315278">
    <property type="component" value="Unassembled WGS sequence"/>
</dbReference>
<evidence type="ECO:0000313" key="5">
    <source>
        <dbReference type="EMBL" id="MBR0800758.1"/>
    </source>
</evidence>
<reference evidence="6" key="1">
    <citation type="journal article" date="2021" name="ISME J.">
        <title>Evolutionary origin and ecological implication of a unique nif island in free-living Bradyrhizobium lineages.</title>
        <authorList>
            <person name="Tao J."/>
        </authorList>
    </citation>
    <scope>NUCLEOTIDE SEQUENCE [LARGE SCALE GENOMIC DNA]</scope>
    <source>
        <strain evidence="6">SZCCT0434</strain>
    </source>
</reference>
<dbReference type="SMART" id="SM00895">
    <property type="entry name" value="FCD"/>
    <property type="match status" value="1"/>
</dbReference>
<comment type="caution">
    <text evidence="5">The sequence shown here is derived from an EMBL/GenBank/DDBJ whole genome shotgun (WGS) entry which is preliminary data.</text>
</comment>
<keyword evidence="1" id="KW-0805">Transcription regulation</keyword>
<accession>A0ABS5FVF8</accession>
<evidence type="ECO:0000259" key="4">
    <source>
        <dbReference type="PROSITE" id="PS50949"/>
    </source>
</evidence>
<dbReference type="InterPro" id="IPR036390">
    <property type="entry name" value="WH_DNA-bd_sf"/>
</dbReference>
<dbReference type="CDD" id="cd07377">
    <property type="entry name" value="WHTH_GntR"/>
    <property type="match status" value="1"/>
</dbReference>
<dbReference type="SMART" id="SM00345">
    <property type="entry name" value="HTH_GNTR"/>
    <property type="match status" value="1"/>
</dbReference>
<protein>
    <submittedName>
        <fullName evidence="5">GntR family transcriptional regulator</fullName>
    </submittedName>
</protein>
<proteinExistence type="predicted"/>
<dbReference type="Pfam" id="PF07729">
    <property type="entry name" value="FCD"/>
    <property type="match status" value="1"/>
</dbReference>
<dbReference type="InterPro" id="IPR011711">
    <property type="entry name" value="GntR_C"/>
</dbReference>
<dbReference type="PROSITE" id="PS50949">
    <property type="entry name" value="HTH_GNTR"/>
    <property type="match status" value="1"/>
</dbReference>
<dbReference type="InterPro" id="IPR008920">
    <property type="entry name" value="TF_FadR/GntR_C"/>
</dbReference>
<evidence type="ECO:0000256" key="3">
    <source>
        <dbReference type="ARBA" id="ARBA00023163"/>
    </source>
</evidence>
<evidence type="ECO:0000313" key="6">
    <source>
        <dbReference type="Proteomes" id="UP001315278"/>
    </source>
</evidence>
<evidence type="ECO:0000256" key="1">
    <source>
        <dbReference type="ARBA" id="ARBA00023015"/>
    </source>
</evidence>
<dbReference type="Gene3D" id="1.10.10.10">
    <property type="entry name" value="Winged helix-like DNA-binding domain superfamily/Winged helix DNA-binding domain"/>
    <property type="match status" value="1"/>
</dbReference>
<keyword evidence="2" id="KW-0238">DNA-binding</keyword>
<sequence length="201" mass="22362">MIITGQMQPDQLYSVPRLATELGVSATPVREALLDLAREGLLEAVRNRGFRVVALSPNELKDIYAIRTMLEVPSIAEIARAGLAPVQLEQLHELAKVTKRAADAGNLIEFLEADRKFHVELIATLGNKPLADLVETLRDRVRLHGFKGGKSGEYITHSAGEHFQLLDFLSKRDEAGAVALMQRHLERSRHVWSQGRNEVQA</sequence>
<dbReference type="SUPFAM" id="SSF48008">
    <property type="entry name" value="GntR ligand-binding domain-like"/>
    <property type="match status" value="1"/>
</dbReference>
<dbReference type="InterPro" id="IPR036388">
    <property type="entry name" value="WH-like_DNA-bd_sf"/>
</dbReference>
<evidence type="ECO:0000256" key="2">
    <source>
        <dbReference type="ARBA" id="ARBA00023125"/>
    </source>
</evidence>
<dbReference type="InterPro" id="IPR000524">
    <property type="entry name" value="Tscrpt_reg_HTH_GntR"/>
</dbReference>
<dbReference type="PANTHER" id="PTHR43537">
    <property type="entry name" value="TRANSCRIPTIONAL REGULATOR, GNTR FAMILY"/>
    <property type="match status" value="1"/>
</dbReference>
<feature type="domain" description="HTH gntR-type" evidence="4">
    <location>
        <begin position="1"/>
        <end position="55"/>
    </location>
</feature>
<gene>
    <name evidence="5" type="ORF">JQ615_35895</name>
</gene>
<dbReference type="PANTHER" id="PTHR43537:SF45">
    <property type="entry name" value="GNTR FAMILY REGULATORY PROTEIN"/>
    <property type="match status" value="1"/>
</dbReference>